<dbReference type="InterPro" id="IPR000182">
    <property type="entry name" value="GNAT_dom"/>
</dbReference>
<evidence type="ECO:0000259" key="6">
    <source>
        <dbReference type="PROSITE" id="PS51186"/>
    </source>
</evidence>
<proteinExistence type="inferred from homology"/>
<feature type="active site" description="Proton donor" evidence="5">
    <location>
        <position position="148"/>
    </location>
</feature>
<dbReference type="GO" id="GO:0005737">
    <property type="term" value="C:cytoplasm"/>
    <property type="evidence" value="ECO:0007669"/>
    <property type="project" value="UniProtKB-SubCell"/>
</dbReference>
<feature type="domain" description="N-acetyltransferase" evidence="6">
    <location>
        <begin position="21"/>
        <end position="181"/>
    </location>
</feature>
<evidence type="ECO:0000313" key="8">
    <source>
        <dbReference type="Proteomes" id="UP000503162"/>
    </source>
</evidence>
<keyword evidence="4 5" id="KW-0012">Acyltransferase</keyword>
<comment type="function">
    <text evidence="5">Acetylates the N-terminal alanine of ribosomal protein bS18.</text>
</comment>
<dbReference type="Pfam" id="PF00583">
    <property type="entry name" value="Acetyltransf_1"/>
    <property type="match status" value="1"/>
</dbReference>
<evidence type="ECO:0000256" key="4">
    <source>
        <dbReference type="ARBA" id="ARBA00023315"/>
    </source>
</evidence>
<comment type="caution">
    <text evidence="5">Lacks conserved residue(s) required for the propagation of feature annotation.</text>
</comment>
<evidence type="ECO:0000256" key="2">
    <source>
        <dbReference type="ARBA" id="ARBA00022490"/>
    </source>
</evidence>
<dbReference type="AlphaFoldDB" id="A0A6G8IJI7"/>
<comment type="catalytic activity">
    <reaction evidence="5">
        <text>N-terminal L-alanyl-[ribosomal protein bS18] + acetyl-CoA = N-terminal N(alpha)-acetyl-L-alanyl-[ribosomal protein bS18] + CoA + H(+)</text>
        <dbReference type="Rhea" id="RHEA:43756"/>
        <dbReference type="Rhea" id="RHEA-COMP:10676"/>
        <dbReference type="Rhea" id="RHEA-COMP:10677"/>
        <dbReference type="ChEBI" id="CHEBI:15378"/>
        <dbReference type="ChEBI" id="CHEBI:57287"/>
        <dbReference type="ChEBI" id="CHEBI:57288"/>
        <dbReference type="ChEBI" id="CHEBI:64718"/>
        <dbReference type="ChEBI" id="CHEBI:83683"/>
        <dbReference type="EC" id="2.3.1.266"/>
    </reaction>
</comment>
<comment type="similarity">
    <text evidence="1 5">Belongs to the acetyltransferase family. RimI subfamily.</text>
</comment>
<accession>A0A6G8IJI7</accession>
<dbReference type="GO" id="GO:0008999">
    <property type="term" value="F:protein-N-terminal-alanine acetyltransferase activity"/>
    <property type="evidence" value="ECO:0007669"/>
    <property type="project" value="UniProtKB-UniRule"/>
</dbReference>
<keyword evidence="7" id="KW-0689">Ribosomal protein</keyword>
<dbReference type="PANTHER" id="PTHR43420">
    <property type="entry name" value="ACETYLTRANSFERASE"/>
    <property type="match status" value="1"/>
</dbReference>
<dbReference type="EC" id="2.3.1.266" evidence="5"/>
<organism evidence="7 8">
    <name type="scientific">Hydrogenophaga crocea</name>
    <dbReference type="NCBI Taxonomy" id="2716225"/>
    <lineage>
        <taxon>Bacteria</taxon>
        <taxon>Pseudomonadati</taxon>
        <taxon>Pseudomonadota</taxon>
        <taxon>Betaproteobacteria</taxon>
        <taxon>Burkholderiales</taxon>
        <taxon>Comamonadaceae</taxon>
        <taxon>Hydrogenophaga</taxon>
    </lineage>
</organism>
<evidence type="ECO:0000313" key="7">
    <source>
        <dbReference type="EMBL" id="QIM53279.1"/>
    </source>
</evidence>
<dbReference type="PROSITE" id="PS51186">
    <property type="entry name" value="GNAT"/>
    <property type="match status" value="1"/>
</dbReference>
<dbReference type="CDD" id="cd04301">
    <property type="entry name" value="NAT_SF"/>
    <property type="match status" value="1"/>
</dbReference>
<keyword evidence="3 5" id="KW-0808">Transferase</keyword>
<keyword evidence="2 5" id="KW-0963">Cytoplasm</keyword>
<dbReference type="GO" id="GO:0005840">
    <property type="term" value="C:ribosome"/>
    <property type="evidence" value="ECO:0007669"/>
    <property type="project" value="UniProtKB-KW"/>
</dbReference>
<feature type="binding site" evidence="5">
    <location>
        <position position="141"/>
    </location>
    <ligand>
        <name>acetyl-CoA</name>
        <dbReference type="ChEBI" id="CHEBI:57288"/>
    </ligand>
</feature>
<dbReference type="KEGG" id="hcz:G9Q37_14505"/>
<dbReference type="SUPFAM" id="SSF55729">
    <property type="entry name" value="Acyl-CoA N-acyltransferases (Nat)"/>
    <property type="match status" value="1"/>
</dbReference>
<keyword evidence="7" id="KW-0687">Ribonucleoprotein</keyword>
<dbReference type="Gene3D" id="3.40.630.30">
    <property type="match status" value="1"/>
</dbReference>
<comment type="subcellular location">
    <subcellularLocation>
        <location evidence="5">Cytoplasm</location>
    </subcellularLocation>
</comment>
<dbReference type="InterPro" id="IPR006464">
    <property type="entry name" value="AcTrfase_RimI/Ard1"/>
</dbReference>
<dbReference type="EMBL" id="CP049989">
    <property type="protein sequence ID" value="QIM53279.1"/>
    <property type="molecule type" value="Genomic_DNA"/>
</dbReference>
<keyword evidence="8" id="KW-1185">Reference proteome</keyword>
<gene>
    <name evidence="5 7" type="primary">rimI</name>
    <name evidence="7" type="ORF">G9Q37_14505</name>
</gene>
<evidence type="ECO:0000256" key="1">
    <source>
        <dbReference type="ARBA" id="ARBA00005395"/>
    </source>
</evidence>
<name>A0A6G8IJI7_9BURK</name>
<reference evidence="7 8" key="1">
    <citation type="submission" date="2020-03" db="EMBL/GenBank/DDBJ databases">
        <title>Hydrogenophaga sp. nov. isolated from cyanobacterial mat.</title>
        <authorList>
            <person name="Thorat V."/>
            <person name="Kirdat K."/>
            <person name="Tiwarekar B."/>
            <person name="Costa E.D."/>
            <person name="Yadav A."/>
        </authorList>
    </citation>
    <scope>NUCLEOTIDE SEQUENCE [LARGE SCALE GENOMIC DNA]</scope>
    <source>
        <strain evidence="7 8">BA0156</strain>
    </source>
</reference>
<evidence type="ECO:0000256" key="3">
    <source>
        <dbReference type="ARBA" id="ARBA00022679"/>
    </source>
</evidence>
<evidence type="ECO:0000256" key="5">
    <source>
        <dbReference type="HAMAP-Rule" id="MF_02210"/>
    </source>
</evidence>
<dbReference type="PANTHER" id="PTHR43420:SF51">
    <property type="entry name" value="PEPTIDYL-LYSINE N-ACETYLTRANSFERASE YIAC"/>
    <property type="match status" value="1"/>
</dbReference>
<dbReference type="InterPro" id="IPR050680">
    <property type="entry name" value="YpeA/RimI_acetyltransf"/>
</dbReference>
<feature type="active site" description="Proton acceptor" evidence="5">
    <location>
        <position position="136"/>
    </location>
</feature>
<dbReference type="RefSeq" id="WP_166228191.1">
    <property type="nucleotide sequence ID" value="NZ_CP049989.1"/>
</dbReference>
<protein>
    <recommendedName>
        <fullName evidence="5">[Ribosomal protein bS18]-alanine N-acetyltransferase</fullName>
        <ecNumber evidence="5">2.3.1.266</ecNumber>
    </recommendedName>
</protein>
<dbReference type="Proteomes" id="UP000503162">
    <property type="component" value="Chromosome"/>
</dbReference>
<dbReference type="InterPro" id="IPR043690">
    <property type="entry name" value="RimI"/>
</dbReference>
<dbReference type="InterPro" id="IPR016181">
    <property type="entry name" value="Acyl_CoA_acyltransferase"/>
</dbReference>
<dbReference type="HAMAP" id="MF_02210">
    <property type="entry name" value="RimI"/>
    <property type="match status" value="1"/>
</dbReference>
<sequence length="187" mass="20732">MTTACADLPLPAQAAASERAVRFAPMTEADLEAVHAIETRAYGHPWTRKHFRDSLQAGHRAVLLLGQVLPGEQPFPVRDDGLCLLGYLVAMRGVDEVHLLNITVAPAHQRQGWARVLMDALALWSRGEGAHTLWLEVRQSNAPARRLYERCGFEAVGLRRAYYPLSGTQREDAIVMKLPLHAPEPQA</sequence>
<dbReference type="NCBIfam" id="TIGR01575">
    <property type="entry name" value="rimI"/>
    <property type="match status" value="1"/>
</dbReference>